<dbReference type="Gene3D" id="3.40.50.150">
    <property type="entry name" value="Vaccinia Virus protein VP39"/>
    <property type="match status" value="1"/>
</dbReference>
<reference evidence="8" key="2">
    <citation type="submission" date="2025-08" db="UniProtKB">
        <authorList>
            <consortium name="RefSeq"/>
        </authorList>
    </citation>
    <scope>IDENTIFICATION</scope>
    <source>
        <tissue evidence="8">Leaf</tissue>
    </source>
</reference>
<accession>A0A6P5FR54</accession>
<dbReference type="Pfam" id="PF00891">
    <property type="entry name" value="Methyltransf_2"/>
    <property type="match status" value="1"/>
</dbReference>
<dbReference type="SUPFAM" id="SSF46785">
    <property type="entry name" value="Winged helix' DNA-binding domain"/>
    <property type="match status" value="1"/>
</dbReference>
<dbReference type="AlphaFoldDB" id="A0A6P5FR54"/>
<dbReference type="GO" id="GO:0008171">
    <property type="term" value="F:O-methyltransferase activity"/>
    <property type="evidence" value="ECO:0007669"/>
    <property type="project" value="InterPro"/>
</dbReference>
<dbReference type="InterPro" id="IPR036388">
    <property type="entry name" value="WH-like_DNA-bd_sf"/>
</dbReference>
<name>A0A6P5FR54_ANACO</name>
<feature type="domain" description="O-methyltransferase C-terminal" evidence="5">
    <location>
        <begin position="149"/>
        <end position="344"/>
    </location>
</feature>
<protein>
    <submittedName>
        <fullName evidence="8">Trans-resveratrol di-O-methyltransferase-like</fullName>
    </submittedName>
</protein>
<gene>
    <name evidence="8" type="primary">LOC109716953</name>
</gene>
<dbReference type="Pfam" id="PF08100">
    <property type="entry name" value="Dimerisation"/>
    <property type="match status" value="1"/>
</dbReference>
<evidence type="ECO:0000313" key="7">
    <source>
        <dbReference type="Proteomes" id="UP000515123"/>
    </source>
</evidence>
<feature type="domain" description="O-methyltransferase dimerisation" evidence="6">
    <location>
        <begin position="18"/>
        <end position="110"/>
    </location>
</feature>
<organism evidence="7 8">
    <name type="scientific">Ananas comosus</name>
    <name type="common">Pineapple</name>
    <name type="synonym">Ananas ananas</name>
    <dbReference type="NCBI Taxonomy" id="4615"/>
    <lineage>
        <taxon>Eukaryota</taxon>
        <taxon>Viridiplantae</taxon>
        <taxon>Streptophyta</taxon>
        <taxon>Embryophyta</taxon>
        <taxon>Tracheophyta</taxon>
        <taxon>Spermatophyta</taxon>
        <taxon>Magnoliopsida</taxon>
        <taxon>Liliopsida</taxon>
        <taxon>Poales</taxon>
        <taxon>Bromeliaceae</taxon>
        <taxon>Bromelioideae</taxon>
        <taxon>Ananas</taxon>
    </lineage>
</organism>
<dbReference type="Gramene" id="Aco018058.1.mrna1">
    <property type="protein sequence ID" value="Aco018058.1.mrna1"/>
    <property type="gene ID" value="Aco018058.1.path1"/>
</dbReference>
<evidence type="ECO:0000259" key="6">
    <source>
        <dbReference type="Pfam" id="PF08100"/>
    </source>
</evidence>
<dbReference type="PANTHER" id="PTHR11746">
    <property type="entry name" value="O-METHYLTRANSFERASE"/>
    <property type="match status" value="1"/>
</dbReference>
<evidence type="ECO:0000259" key="5">
    <source>
        <dbReference type="Pfam" id="PF00891"/>
    </source>
</evidence>
<evidence type="ECO:0000256" key="3">
    <source>
        <dbReference type="ARBA" id="ARBA00022691"/>
    </source>
</evidence>
<dbReference type="OrthoDB" id="2410195at2759"/>
<dbReference type="Gene3D" id="1.10.10.10">
    <property type="entry name" value="Winged helix-like DNA-binding domain superfamily/Winged helix DNA-binding domain"/>
    <property type="match status" value="1"/>
</dbReference>
<dbReference type="InterPro" id="IPR012967">
    <property type="entry name" value="COMT_dimerisation"/>
</dbReference>
<keyword evidence="2" id="KW-0808">Transferase</keyword>
<keyword evidence="7" id="KW-1185">Reference proteome</keyword>
<keyword evidence="3" id="KW-0949">S-adenosyl-L-methionine</keyword>
<dbReference type="GO" id="GO:0008757">
    <property type="term" value="F:S-adenosylmethionine-dependent methyltransferase activity"/>
    <property type="evidence" value="ECO:0007669"/>
    <property type="project" value="UniProtKB-ARBA"/>
</dbReference>
<feature type="active site" description="Proton acceptor" evidence="4">
    <location>
        <position position="267"/>
    </location>
</feature>
<dbReference type="PIRSF" id="PIRSF005739">
    <property type="entry name" value="O-mtase"/>
    <property type="match status" value="1"/>
</dbReference>
<evidence type="ECO:0000256" key="4">
    <source>
        <dbReference type="PIRSR" id="PIRSR005739-1"/>
    </source>
</evidence>
<dbReference type="InterPro" id="IPR016461">
    <property type="entry name" value="COMT-like"/>
</dbReference>
<dbReference type="RefSeq" id="XP_020098167.1">
    <property type="nucleotide sequence ID" value="XM_020242578.1"/>
</dbReference>
<evidence type="ECO:0000313" key="8">
    <source>
        <dbReference type="RefSeq" id="XP_020098167.1"/>
    </source>
</evidence>
<dbReference type="GO" id="GO:0032259">
    <property type="term" value="P:methylation"/>
    <property type="evidence" value="ECO:0007669"/>
    <property type="project" value="UniProtKB-KW"/>
</dbReference>
<proteinExistence type="predicted"/>
<dbReference type="GeneID" id="109716953"/>
<dbReference type="FunFam" id="1.10.10.10:FF:000213">
    <property type="entry name" value="Coniferyl alcohol 9-O-methyltransferase"/>
    <property type="match status" value="1"/>
</dbReference>
<dbReference type="FunFam" id="3.40.50.150:FF:000057">
    <property type="entry name" value="O-methyltransferase ZRP4"/>
    <property type="match status" value="1"/>
</dbReference>
<keyword evidence="1" id="KW-0489">Methyltransferase</keyword>
<dbReference type="GO" id="GO:0046983">
    <property type="term" value="F:protein dimerization activity"/>
    <property type="evidence" value="ECO:0007669"/>
    <property type="project" value="InterPro"/>
</dbReference>
<evidence type="ECO:0000256" key="2">
    <source>
        <dbReference type="ARBA" id="ARBA00022679"/>
    </source>
</evidence>
<dbReference type="InterPro" id="IPR036390">
    <property type="entry name" value="WH_DNA-bd_sf"/>
</dbReference>
<evidence type="ECO:0000256" key="1">
    <source>
        <dbReference type="ARBA" id="ARBA00022603"/>
    </source>
</evidence>
<dbReference type="SUPFAM" id="SSF53335">
    <property type="entry name" value="S-adenosyl-L-methionine-dependent methyltransferases"/>
    <property type="match status" value="1"/>
</dbReference>
<sequence length="362" mass="39644">MEHYWDDDLLVAAQSDLWNHSFVFLKSMSLKCAIELGIPNAIHRHGAPVSVPDLVAALNLPAARLPPLRRLMRALAFSHLFTRQTSEATAAGGEEEDLYGLTPTSRLLVDDAGDRRSLAPFVRAMLDPVQTMPSLLISGWFKAADGVATPFEAVHGSDIWSRTSRNPEFNATFNEGMAADAGFVMDLVVRKCGHVFRGLRSLVDVGGGTGAAARAVAGAFPHIKCAVLDLPQVVQGLPADGPVEFIAGSMFERVPPADAVMLKWILHDWDDEVCVRILRKCKEAIPPREAGGKVIVMEQVMGSSPGEKATENQLFFDVWMMVQTGGRERDEQEWCNIFTEAGFSDYKIAATFGFRSVIEVYP</sequence>
<dbReference type="Proteomes" id="UP000515123">
    <property type="component" value="Linkage group 11"/>
</dbReference>
<dbReference type="InterPro" id="IPR001077">
    <property type="entry name" value="COMT_C"/>
</dbReference>
<reference evidence="7" key="1">
    <citation type="journal article" date="2015" name="Nat. Genet.">
        <title>The pineapple genome and the evolution of CAM photosynthesis.</title>
        <authorList>
            <person name="Ming R."/>
            <person name="VanBuren R."/>
            <person name="Wai C.M."/>
            <person name="Tang H."/>
            <person name="Schatz M.C."/>
            <person name="Bowers J.E."/>
            <person name="Lyons E."/>
            <person name="Wang M.L."/>
            <person name="Chen J."/>
            <person name="Biggers E."/>
            <person name="Zhang J."/>
            <person name="Huang L."/>
            <person name="Zhang L."/>
            <person name="Miao W."/>
            <person name="Zhang J."/>
            <person name="Ye Z."/>
            <person name="Miao C."/>
            <person name="Lin Z."/>
            <person name="Wang H."/>
            <person name="Zhou H."/>
            <person name="Yim W.C."/>
            <person name="Priest H.D."/>
            <person name="Zheng C."/>
            <person name="Woodhouse M."/>
            <person name="Edger P.P."/>
            <person name="Guyot R."/>
            <person name="Guo H.B."/>
            <person name="Guo H."/>
            <person name="Zheng G."/>
            <person name="Singh R."/>
            <person name="Sharma A."/>
            <person name="Min X."/>
            <person name="Zheng Y."/>
            <person name="Lee H."/>
            <person name="Gurtowski J."/>
            <person name="Sedlazeck F.J."/>
            <person name="Harkess A."/>
            <person name="McKain M.R."/>
            <person name="Liao Z."/>
            <person name="Fang J."/>
            <person name="Liu J."/>
            <person name="Zhang X."/>
            <person name="Zhang Q."/>
            <person name="Hu W."/>
            <person name="Qin Y."/>
            <person name="Wang K."/>
            <person name="Chen L.Y."/>
            <person name="Shirley N."/>
            <person name="Lin Y.R."/>
            <person name="Liu L.Y."/>
            <person name="Hernandez A.G."/>
            <person name="Wright C.L."/>
            <person name="Bulone V."/>
            <person name="Tuskan G.A."/>
            <person name="Heath K."/>
            <person name="Zee F."/>
            <person name="Moore P.H."/>
            <person name="Sunkar R."/>
            <person name="Leebens-Mack J.H."/>
            <person name="Mockler T."/>
            <person name="Bennetzen J.L."/>
            <person name="Freeling M."/>
            <person name="Sankoff D."/>
            <person name="Paterson A.H."/>
            <person name="Zhu X."/>
            <person name="Yang X."/>
            <person name="Smith J.A."/>
            <person name="Cushman J.C."/>
            <person name="Paull R.E."/>
            <person name="Yu Q."/>
        </authorList>
    </citation>
    <scope>NUCLEOTIDE SEQUENCE [LARGE SCALE GENOMIC DNA]</scope>
    <source>
        <strain evidence="7">cv. F153</strain>
    </source>
</reference>
<dbReference type="InterPro" id="IPR029063">
    <property type="entry name" value="SAM-dependent_MTases_sf"/>
</dbReference>
<dbReference type="PROSITE" id="PS51683">
    <property type="entry name" value="SAM_OMT_II"/>
    <property type="match status" value="1"/>
</dbReference>